<keyword evidence="1" id="KW-0812">Transmembrane</keyword>
<dbReference type="AlphaFoldDB" id="A0A1F7YDC1"/>
<proteinExistence type="predicted"/>
<keyword evidence="1" id="KW-0472">Membrane</keyword>
<feature type="transmembrane region" description="Helical" evidence="1">
    <location>
        <begin position="103"/>
        <end position="136"/>
    </location>
</feature>
<reference evidence="2 3" key="1">
    <citation type="journal article" date="2016" name="Nat. Commun.">
        <title>Thousands of microbial genomes shed light on interconnected biogeochemical processes in an aquifer system.</title>
        <authorList>
            <person name="Anantharaman K."/>
            <person name="Brown C.T."/>
            <person name="Hug L.A."/>
            <person name="Sharon I."/>
            <person name="Castelle C.J."/>
            <person name="Probst A.J."/>
            <person name="Thomas B.C."/>
            <person name="Singh A."/>
            <person name="Wilkins M.J."/>
            <person name="Karaoz U."/>
            <person name="Brodie E.L."/>
            <person name="Williams K.H."/>
            <person name="Hubbard S.S."/>
            <person name="Banfield J.F."/>
        </authorList>
    </citation>
    <scope>NUCLEOTIDE SEQUENCE [LARGE SCALE GENOMIC DNA]</scope>
</reference>
<evidence type="ECO:0000313" key="2">
    <source>
        <dbReference type="EMBL" id="OGM24889.1"/>
    </source>
</evidence>
<accession>A0A1F7YDC1</accession>
<feature type="transmembrane region" description="Helical" evidence="1">
    <location>
        <begin position="148"/>
        <end position="177"/>
    </location>
</feature>
<feature type="transmembrane region" description="Helical" evidence="1">
    <location>
        <begin position="307"/>
        <end position="324"/>
    </location>
</feature>
<feature type="transmembrane region" description="Helical" evidence="1">
    <location>
        <begin position="72"/>
        <end position="91"/>
    </location>
</feature>
<evidence type="ECO:0000313" key="3">
    <source>
        <dbReference type="Proteomes" id="UP000178851"/>
    </source>
</evidence>
<evidence type="ECO:0000256" key="1">
    <source>
        <dbReference type="SAM" id="Phobius"/>
    </source>
</evidence>
<dbReference type="Proteomes" id="UP000178851">
    <property type="component" value="Unassembled WGS sequence"/>
</dbReference>
<gene>
    <name evidence="2" type="ORF">A2627_02880</name>
</gene>
<keyword evidence="1" id="KW-1133">Transmembrane helix</keyword>
<dbReference type="EMBL" id="MGGI01000025">
    <property type="protein sequence ID" value="OGM24889.1"/>
    <property type="molecule type" value="Genomic_DNA"/>
</dbReference>
<feature type="transmembrane region" description="Helical" evidence="1">
    <location>
        <begin position="5"/>
        <end position="26"/>
    </location>
</feature>
<name>A0A1F7YDC1_9BACT</name>
<feature type="transmembrane region" description="Helical" evidence="1">
    <location>
        <begin position="184"/>
        <end position="204"/>
    </location>
</feature>
<protein>
    <submittedName>
        <fullName evidence="2">Uncharacterized protein</fullName>
    </submittedName>
</protein>
<feature type="transmembrane region" description="Helical" evidence="1">
    <location>
        <begin position="259"/>
        <end position="276"/>
    </location>
</feature>
<feature type="transmembrane region" description="Helical" evidence="1">
    <location>
        <begin position="234"/>
        <end position="252"/>
    </location>
</feature>
<sequence length="449" mass="51926">MKIKIIILFIISLHAFLLSKLIFFPYPELFVYPYLVKNGFLPYKQIFDQHLPSLLMSHFNFYDLGLRTPESARLFLIGSVTLTHFLLYFVHKKVSGKASILPIFIYLVVQPLFEGYILWLDTFLAPILLLGFYFSYKVIHERKDVDAILAGLFLGLAIFFKQMMIPLSVVSIVYIYLKTKSRKIAAIATLTALIPLFLSLAWILSKGIFNEFFYWTFIFNFEIYSRMAVKMPTLSQVVRVLLWYIPSIYVILKNLGKINFKLIAMFLLLPLADVIARFEFVHLQPTIPFVALLSAMFFSSKFKLKRVFSIAMIFVIAIWLFRFYETNINGKTYFFDSETIETSQKVSNLTVENDRIFILGTQPIVYPLSGRLPAGNLFTVNLPWNMKVAQRSILDGLKKDNPKIVVRDKEASIDGQKIVDFSSDINSFINSNYVKIDQIGNNEILKLKK</sequence>
<organism evidence="2 3">
    <name type="scientific">Candidatus Woesebacteria bacterium RIFCSPHIGHO2_01_FULL_39_28</name>
    <dbReference type="NCBI Taxonomy" id="1802496"/>
    <lineage>
        <taxon>Bacteria</taxon>
        <taxon>Candidatus Woeseibacteriota</taxon>
    </lineage>
</organism>
<comment type="caution">
    <text evidence="2">The sequence shown here is derived from an EMBL/GenBank/DDBJ whole genome shotgun (WGS) entry which is preliminary data.</text>
</comment>